<dbReference type="Proteomes" id="UP000800038">
    <property type="component" value="Unassembled WGS sequence"/>
</dbReference>
<sequence length="87" mass="9610">MHKSLTSTQCQLLLSVVVYQCLLSTSADVGEANAKQLPCDEKENAKCRRYLAVSYKCSNLPIPIASRDTFRVVSRPSPLPADIPRES</sequence>
<protein>
    <submittedName>
        <fullName evidence="2">Uncharacterized protein</fullName>
    </submittedName>
</protein>
<feature type="signal peptide" evidence="1">
    <location>
        <begin position="1"/>
        <end position="27"/>
    </location>
</feature>
<gene>
    <name evidence="2" type="ORF">EJ02DRAFT_179348</name>
</gene>
<dbReference type="EMBL" id="ML976037">
    <property type="protein sequence ID" value="KAF1942281.1"/>
    <property type="molecule type" value="Genomic_DNA"/>
</dbReference>
<accession>A0A6A5SNV2</accession>
<dbReference type="AlphaFoldDB" id="A0A6A5SNV2"/>
<proteinExistence type="predicted"/>
<evidence type="ECO:0000313" key="3">
    <source>
        <dbReference type="Proteomes" id="UP000800038"/>
    </source>
</evidence>
<evidence type="ECO:0000256" key="1">
    <source>
        <dbReference type="SAM" id="SignalP"/>
    </source>
</evidence>
<keyword evidence="1" id="KW-0732">Signal</keyword>
<reference evidence="2" key="1">
    <citation type="journal article" date="2020" name="Stud. Mycol.">
        <title>101 Dothideomycetes genomes: a test case for predicting lifestyles and emergence of pathogens.</title>
        <authorList>
            <person name="Haridas S."/>
            <person name="Albert R."/>
            <person name="Binder M."/>
            <person name="Bloem J."/>
            <person name="Labutti K."/>
            <person name="Salamov A."/>
            <person name="Andreopoulos B."/>
            <person name="Baker S."/>
            <person name="Barry K."/>
            <person name="Bills G."/>
            <person name="Bluhm B."/>
            <person name="Cannon C."/>
            <person name="Castanera R."/>
            <person name="Culley D."/>
            <person name="Daum C."/>
            <person name="Ezra D."/>
            <person name="Gonzalez J."/>
            <person name="Henrissat B."/>
            <person name="Kuo A."/>
            <person name="Liang C."/>
            <person name="Lipzen A."/>
            <person name="Lutzoni F."/>
            <person name="Magnuson J."/>
            <person name="Mondo S."/>
            <person name="Nolan M."/>
            <person name="Ohm R."/>
            <person name="Pangilinan J."/>
            <person name="Park H.-J."/>
            <person name="Ramirez L."/>
            <person name="Alfaro M."/>
            <person name="Sun H."/>
            <person name="Tritt A."/>
            <person name="Yoshinaga Y."/>
            <person name="Zwiers L.-H."/>
            <person name="Turgeon B."/>
            <person name="Goodwin S."/>
            <person name="Spatafora J."/>
            <person name="Crous P."/>
            <person name="Grigoriev I."/>
        </authorList>
    </citation>
    <scope>NUCLEOTIDE SEQUENCE</scope>
    <source>
        <strain evidence="2">CBS 161.51</strain>
    </source>
</reference>
<keyword evidence="3" id="KW-1185">Reference proteome</keyword>
<name>A0A6A5SNV2_9PLEO</name>
<feature type="chain" id="PRO_5025440075" evidence="1">
    <location>
        <begin position="28"/>
        <end position="87"/>
    </location>
</feature>
<organism evidence="2 3">
    <name type="scientific">Clathrospora elynae</name>
    <dbReference type="NCBI Taxonomy" id="706981"/>
    <lineage>
        <taxon>Eukaryota</taxon>
        <taxon>Fungi</taxon>
        <taxon>Dikarya</taxon>
        <taxon>Ascomycota</taxon>
        <taxon>Pezizomycotina</taxon>
        <taxon>Dothideomycetes</taxon>
        <taxon>Pleosporomycetidae</taxon>
        <taxon>Pleosporales</taxon>
        <taxon>Diademaceae</taxon>
        <taxon>Clathrospora</taxon>
    </lineage>
</organism>
<evidence type="ECO:0000313" key="2">
    <source>
        <dbReference type="EMBL" id="KAF1942281.1"/>
    </source>
</evidence>